<keyword evidence="3" id="KW-1185">Reference proteome</keyword>
<reference evidence="2" key="2">
    <citation type="submission" date="2024-10" db="UniProtKB">
        <authorList>
            <consortium name="EnsemblProtists"/>
        </authorList>
    </citation>
    <scope>IDENTIFICATION</scope>
</reference>
<dbReference type="PANTHER" id="PTHR45978:SF7">
    <property type="entry name" value="SPX DOMAIN-CONTAINING PROTEIN 4"/>
    <property type="match status" value="1"/>
</dbReference>
<dbReference type="PaxDb" id="2903-EOD07086"/>
<dbReference type="KEGG" id="ehx:EMIHUDRAFT_96944"/>
<dbReference type="Proteomes" id="UP000013827">
    <property type="component" value="Unassembled WGS sequence"/>
</dbReference>
<feature type="compositionally biased region" description="Low complexity" evidence="1">
    <location>
        <begin position="182"/>
        <end position="198"/>
    </location>
</feature>
<evidence type="ECO:0000256" key="1">
    <source>
        <dbReference type="SAM" id="MobiDB-lite"/>
    </source>
</evidence>
<name>A0A0D3I751_EMIH1</name>
<sequence length="295" mass="32332">MKFGKIWKQEQSNGILWAYIDYKALKRLMKAQGAQSADFRQALWSELERVNQAFVSAERRYLADLTVHLSGERESSGYFGEVELLHRACVLNYVAALKAVKKHDKVFGTPLRQELLEHLFSLPFVRSLDHSFLFEECWRCVSEAPSSASGALDHALAASIRQGFDAMRRLKPDSATRPPACSPDGSLSSVPSSWSEAPTLPASRTRGPVSANGSPLGSAPIHIARPREGAEGDLPLSHPVGHGLTAPLDRARTLGRVRGRLQAPRDRTELGSGGRMSGAEPELDNACIFELTFEA</sequence>
<dbReference type="RefSeq" id="XP_005759515.1">
    <property type="nucleotide sequence ID" value="XM_005759458.1"/>
</dbReference>
<dbReference type="AlphaFoldDB" id="A0A0D3I751"/>
<dbReference type="EnsemblProtists" id="EOD07086">
    <property type="protein sequence ID" value="EOD07086"/>
    <property type="gene ID" value="EMIHUDRAFT_96944"/>
</dbReference>
<organism evidence="2 3">
    <name type="scientific">Emiliania huxleyi (strain CCMP1516)</name>
    <dbReference type="NCBI Taxonomy" id="280463"/>
    <lineage>
        <taxon>Eukaryota</taxon>
        <taxon>Haptista</taxon>
        <taxon>Haptophyta</taxon>
        <taxon>Prymnesiophyceae</taxon>
        <taxon>Isochrysidales</taxon>
        <taxon>Noelaerhabdaceae</taxon>
        <taxon>Emiliania</taxon>
    </lineage>
</organism>
<accession>A0A0D3I751</accession>
<evidence type="ECO:0000313" key="3">
    <source>
        <dbReference type="Proteomes" id="UP000013827"/>
    </source>
</evidence>
<dbReference type="HOGENOM" id="CLU_944711_0_0_1"/>
<reference evidence="3" key="1">
    <citation type="journal article" date="2013" name="Nature">
        <title>Pan genome of the phytoplankton Emiliania underpins its global distribution.</title>
        <authorList>
            <person name="Read B.A."/>
            <person name="Kegel J."/>
            <person name="Klute M.J."/>
            <person name="Kuo A."/>
            <person name="Lefebvre S.C."/>
            <person name="Maumus F."/>
            <person name="Mayer C."/>
            <person name="Miller J."/>
            <person name="Monier A."/>
            <person name="Salamov A."/>
            <person name="Young J."/>
            <person name="Aguilar M."/>
            <person name="Claverie J.M."/>
            <person name="Frickenhaus S."/>
            <person name="Gonzalez K."/>
            <person name="Herman E.K."/>
            <person name="Lin Y.C."/>
            <person name="Napier J."/>
            <person name="Ogata H."/>
            <person name="Sarno A.F."/>
            <person name="Shmutz J."/>
            <person name="Schroeder D."/>
            <person name="de Vargas C."/>
            <person name="Verret F."/>
            <person name="von Dassow P."/>
            <person name="Valentin K."/>
            <person name="Van de Peer Y."/>
            <person name="Wheeler G."/>
            <person name="Dacks J.B."/>
            <person name="Delwiche C.F."/>
            <person name="Dyhrman S.T."/>
            <person name="Glockner G."/>
            <person name="John U."/>
            <person name="Richards T."/>
            <person name="Worden A.Z."/>
            <person name="Zhang X."/>
            <person name="Grigoriev I.V."/>
            <person name="Allen A.E."/>
            <person name="Bidle K."/>
            <person name="Borodovsky M."/>
            <person name="Bowler C."/>
            <person name="Brownlee C."/>
            <person name="Cock J.M."/>
            <person name="Elias M."/>
            <person name="Gladyshev V.N."/>
            <person name="Groth M."/>
            <person name="Guda C."/>
            <person name="Hadaegh A."/>
            <person name="Iglesias-Rodriguez M.D."/>
            <person name="Jenkins J."/>
            <person name="Jones B.M."/>
            <person name="Lawson T."/>
            <person name="Leese F."/>
            <person name="Lindquist E."/>
            <person name="Lobanov A."/>
            <person name="Lomsadze A."/>
            <person name="Malik S.B."/>
            <person name="Marsh M.E."/>
            <person name="Mackinder L."/>
            <person name="Mock T."/>
            <person name="Mueller-Roeber B."/>
            <person name="Pagarete A."/>
            <person name="Parker M."/>
            <person name="Probert I."/>
            <person name="Quesneville H."/>
            <person name="Raines C."/>
            <person name="Rensing S.A."/>
            <person name="Riano-Pachon D.M."/>
            <person name="Richier S."/>
            <person name="Rokitta S."/>
            <person name="Shiraiwa Y."/>
            <person name="Soanes D.M."/>
            <person name="van der Giezen M."/>
            <person name="Wahlund T.M."/>
            <person name="Williams B."/>
            <person name="Wilson W."/>
            <person name="Wolfe G."/>
            <person name="Wurch L.L."/>
        </authorList>
    </citation>
    <scope>NUCLEOTIDE SEQUENCE</scope>
</reference>
<dbReference type="GO" id="GO:0016036">
    <property type="term" value="P:cellular response to phosphate starvation"/>
    <property type="evidence" value="ECO:0007669"/>
    <property type="project" value="InterPro"/>
</dbReference>
<dbReference type="CDD" id="cd14447">
    <property type="entry name" value="SPX"/>
    <property type="match status" value="1"/>
</dbReference>
<evidence type="ECO:0000313" key="2">
    <source>
        <dbReference type="EnsemblProtists" id="EOD07086"/>
    </source>
</evidence>
<feature type="region of interest" description="Disordered" evidence="1">
    <location>
        <begin position="171"/>
        <end position="214"/>
    </location>
</feature>
<proteinExistence type="predicted"/>
<evidence type="ECO:0008006" key="4">
    <source>
        <dbReference type="Google" id="ProtNLM"/>
    </source>
</evidence>
<protein>
    <recommendedName>
        <fullName evidence="4">SPX domain-containing protein</fullName>
    </recommendedName>
</protein>
<dbReference type="GeneID" id="17253240"/>
<dbReference type="InterPro" id="IPR031142">
    <property type="entry name" value="SPX_prot"/>
</dbReference>
<dbReference type="PANTHER" id="PTHR45978">
    <property type="entry name" value="SPX DOMAIN-CONTAINING PROTEIN 3"/>
    <property type="match status" value="1"/>
</dbReference>